<dbReference type="EMBL" id="VSWD01000008">
    <property type="protein sequence ID" value="KAK3095979.1"/>
    <property type="molecule type" value="Genomic_DNA"/>
</dbReference>
<accession>A0AA88YBF9</accession>
<evidence type="ECO:0000256" key="1">
    <source>
        <dbReference type="SAM" id="MobiDB-lite"/>
    </source>
</evidence>
<organism evidence="2 3">
    <name type="scientific">Pinctada imbricata</name>
    <name type="common">Atlantic pearl-oyster</name>
    <name type="synonym">Pinctada martensii</name>
    <dbReference type="NCBI Taxonomy" id="66713"/>
    <lineage>
        <taxon>Eukaryota</taxon>
        <taxon>Metazoa</taxon>
        <taxon>Spiralia</taxon>
        <taxon>Lophotrochozoa</taxon>
        <taxon>Mollusca</taxon>
        <taxon>Bivalvia</taxon>
        <taxon>Autobranchia</taxon>
        <taxon>Pteriomorphia</taxon>
        <taxon>Pterioida</taxon>
        <taxon>Pterioidea</taxon>
        <taxon>Pteriidae</taxon>
        <taxon>Pinctada</taxon>
    </lineage>
</organism>
<dbReference type="Proteomes" id="UP001186944">
    <property type="component" value="Unassembled WGS sequence"/>
</dbReference>
<feature type="region of interest" description="Disordered" evidence="1">
    <location>
        <begin position="74"/>
        <end position="93"/>
    </location>
</feature>
<evidence type="ECO:0000313" key="3">
    <source>
        <dbReference type="Proteomes" id="UP001186944"/>
    </source>
</evidence>
<reference evidence="2" key="1">
    <citation type="submission" date="2019-08" db="EMBL/GenBank/DDBJ databases">
        <title>The improved chromosome-level genome for the pearl oyster Pinctada fucata martensii using PacBio sequencing and Hi-C.</title>
        <authorList>
            <person name="Zheng Z."/>
        </authorList>
    </citation>
    <scope>NUCLEOTIDE SEQUENCE</scope>
    <source>
        <strain evidence="2">ZZ-2019</strain>
        <tissue evidence="2">Adductor muscle</tissue>
    </source>
</reference>
<comment type="caution">
    <text evidence="2">The sequence shown here is derived from an EMBL/GenBank/DDBJ whole genome shotgun (WGS) entry which is preliminary data.</text>
</comment>
<sequence length="269" mass="31400">MPEKTWRRRPWTYGAYRNHVKVTVPKIDTYVKEISECHQKSLKLRLSPDVCNDTSFTPLPYLFPRSKTSSRIEVSESKPWKLQSAPNESSKQRKYECSDIKNVTPEIVDKDDDANDVIDDKEQTLLEYDPIRLSTHLKDCGFGAPVMLTSSPEQEISRYKLPPGVKARKLPRNPSKREKIKGRARLDYEMANMRALAFCEQQTPKMFRTASAHMRNRDVQFVEDEMKENVHRDEIDDTGSIVMTIDRDELFQRIETWIEDVEKSCEKVP</sequence>
<keyword evidence="3" id="KW-1185">Reference proteome</keyword>
<proteinExistence type="predicted"/>
<gene>
    <name evidence="2" type="ORF">FSP39_021591</name>
</gene>
<dbReference type="AlphaFoldDB" id="A0AA88YBF9"/>
<name>A0AA88YBF9_PINIB</name>
<protein>
    <submittedName>
        <fullName evidence="2">Uncharacterized protein</fullName>
    </submittedName>
</protein>
<evidence type="ECO:0000313" key="2">
    <source>
        <dbReference type="EMBL" id="KAK3095979.1"/>
    </source>
</evidence>